<comment type="catalytic activity">
    <reaction evidence="1 4">
        <text>alpha,alpha-trehalose 6-phosphate + H2O = alpha,alpha-trehalose + phosphate</text>
        <dbReference type="Rhea" id="RHEA:23420"/>
        <dbReference type="ChEBI" id="CHEBI:15377"/>
        <dbReference type="ChEBI" id="CHEBI:16551"/>
        <dbReference type="ChEBI" id="CHEBI:43474"/>
        <dbReference type="ChEBI" id="CHEBI:58429"/>
        <dbReference type="EC" id="3.1.3.12"/>
    </reaction>
</comment>
<keyword evidence="6" id="KW-0812">Transmembrane</keyword>
<dbReference type="InterPro" id="IPR044651">
    <property type="entry name" value="OTSB-like"/>
</dbReference>
<reference evidence="7 8" key="1">
    <citation type="journal article" date="2022" name="Nat. Plants">
        <title>Genomes of leafy and leafless Platanthera orchids illuminate the evolution of mycoheterotrophy.</title>
        <authorList>
            <person name="Li M.H."/>
            <person name="Liu K.W."/>
            <person name="Li Z."/>
            <person name="Lu H.C."/>
            <person name="Ye Q.L."/>
            <person name="Zhang D."/>
            <person name="Wang J.Y."/>
            <person name="Li Y.F."/>
            <person name="Zhong Z.M."/>
            <person name="Liu X."/>
            <person name="Yu X."/>
            <person name="Liu D.K."/>
            <person name="Tu X.D."/>
            <person name="Liu B."/>
            <person name="Hao Y."/>
            <person name="Liao X.Y."/>
            <person name="Jiang Y.T."/>
            <person name="Sun W.H."/>
            <person name="Chen J."/>
            <person name="Chen Y.Q."/>
            <person name="Ai Y."/>
            <person name="Zhai J.W."/>
            <person name="Wu S.S."/>
            <person name="Zhou Z."/>
            <person name="Hsiao Y.Y."/>
            <person name="Wu W.L."/>
            <person name="Chen Y.Y."/>
            <person name="Lin Y.F."/>
            <person name="Hsu J.L."/>
            <person name="Li C.Y."/>
            <person name="Wang Z.W."/>
            <person name="Zhao X."/>
            <person name="Zhong W.Y."/>
            <person name="Ma X.K."/>
            <person name="Ma L."/>
            <person name="Huang J."/>
            <person name="Chen G.Z."/>
            <person name="Huang M.Z."/>
            <person name="Huang L."/>
            <person name="Peng D.H."/>
            <person name="Luo Y.B."/>
            <person name="Zou S.Q."/>
            <person name="Chen S.P."/>
            <person name="Lan S."/>
            <person name="Tsai W.C."/>
            <person name="Van de Peer Y."/>
            <person name="Liu Z.J."/>
        </authorList>
    </citation>
    <scope>NUCLEOTIDE SEQUENCE [LARGE SCALE GENOMIC DNA]</scope>
    <source>
        <strain evidence="7">Lor288</strain>
    </source>
</reference>
<evidence type="ECO:0000313" key="7">
    <source>
        <dbReference type="EMBL" id="KAK8967392.1"/>
    </source>
</evidence>
<evidence type="ECO:0000256" key="3">
    <source>
        <dbReference type="ARBA" id="ARBA00022801"/>
    </source>
</evidence>
<dbReference type="InterPro" id="IPR003337">
    <property type="entry name" value="Trehalose_PPase"/>
</dbReference>
<keyword evidence="8" id="KW-1185">Reference proteome</keyword>
<dbReference type="PANTHER" id="PTHR43768">
    <property type="entry name" value="TREHALOSE 6-PHOSPHATE PHOSPHATASE"/>
    <property type="match status" value="1"/>
</dbReference>
<dbReference type="NCBIfam" id="TIGR00685">
    <property type="entry name" value="T6PP"/>
    <property type="match status" value="1"/>
</dbReference>
<dbReference type="Proteomes" id="UP001412067">
    <property type="component" value="Unassembled WGS sequence"/>
</dbReference>
<feature type="transmembrane region" description="Helical" evidence="6">
    <location>
        <begin position="81"/>
        <end position="107"/>
    </location>
</feature>
<dbReference type="PANTHER" id="PTHR43768:SF3">
    <property type="entry name" value="TREHALOSE 6-PHOSPHATE PHOSPHATASE"/>
    <property type="match status" value="1"/>
</dbReference>
<feature type="region of interest" description="Disordered" evidence="5">
    <location>
        <begin position="169"/>
        <end position="194"/>
    </location>
</feature>
<evidence type="ECO:0000256" key="4">
    <source>
        <dbReference type="RuleBase" id="RU361117"/>
    </source>
</evidence>
<feature type="compositionally biased region" description="Basic and acidic residues" evidence="5">
    <location>
        <begin position="185"/>
        <end position="194"/>
    </location>
</feature>
<keyword evidence="6" id="KW-1133">Transmembrane helix</keyword>
<name>A0ABR2MT50_9ASPA</name>
<dbReference type="SUPFAM" id="SSF56784">
    <property type="entry name" value="HAD-like"/>
    <property type="match status" value="1"/>
</dbReference>
<feature type="compositionally biased region" description="Polar residues" evidence="5">
    <location>
        <begin position="169"/>
        <end position="184"/>
    </location>
</feature>
<evidence type="ECO:0000256" key="6">
    <source>
        <dbReference type="SAM" id="Phobius"/>
    </source>
</evidence>
<dbReference type="InterPro" id="IPR036412">
    <property type="entry name" value="HAD-like_sf"/>
</dbReference>
<gene>
    <name evidence="7" type="primary">TPP4</name>
    <name evidence="7" type="ORF">KSP40_PGU017457</name>
</gene>
<comment type="function">
    <text evidence="4">Removes the phosphate from trehalose 6-phosphate to produce free trehalose.</text>
</comment>
<dbReference type="Pfam" id="PF02358">
    <property type="entry name" value="Trehalose_PPase"/>
    <property type="match status" value="1"/>
</dbReference>
<keyword evidence="3 4" id="KW-0378">Hydrolase</keyword>
<evidence type="ECO:0000256" key="1">
    <source>
        <dbReference type="ARBA" id="ARBA00000500"/>
    </source>
</evidence>
<dbReference type="Gene3D" id="3.30.70.1020">
    <property type="entry name" value="Trehalose-6-phosphate phosphatase related protein, domain 2"/>
    <property type="match status" value="1"/>
</dbReference>
<protein>
    <recommendedName>
        <fullName evidence="4">Trehalose 6-phosphate phosphatase</fullName>
        <ecNumber evidence="4">3.1.3.12</ecNumber>
    </recommendedName>
</protein>
<proteinExistence type="inferred from homology"/>
<keyword evidence="6" id="KW-0472">Membrane</keyword>
<comment type="cofactor">
    <cofactor evidence="2 4">
        <name>a divalent metal cation</name>
        <dbReference type="ChEBI" id="CHEBI:60240"/>
    </cofactor>
</comment>
<accession>A0ABR2MT50</accession>
<dbReference type="EMBL" id="JBBWWR010000005">
    <property type="protein sequence ID" value="KAK8967392.1"/>
    <property type="molecule type" value="Genomic_DNA"/>
</dbReference>
<sequence>MRLQTAAETVDGLITPHSKKGPPQVLRVGPTGYLFVKMSLLTCLPVSVTFPPTSTINTEPCPRLTLAPPIILTAEKSRITLLFFSLYFFILPPSSLFPSSFILPVIMTKQSIVVPEEMLFLIPPPAAKTVFAAAPQPGSFPPPRSAAFTANYKKLMTHLDLHGNSSWAETMKTSSPTHLRTSTSHSEHDDTDWNRNHPSALCRFEEIAAAAKGKKIVMFLDYDGTLSPIVDNPDSAFMSEAMRAAVKNVARYFPTAIVSGRCRDKVFSFVQLAELYYAGSHGMDIKGPTKWPKKHRPSRIYSVLLDKTKLIPGVMVENNIFCLSVHFRCVEEKRWIVLEEKVRSVLASYPELKLTQGRKVLEIRPTIEWDKGKALEFLLAELGLADRNDILPNGFESPDLEEAALKKRCSAEVTTFQFSLAKPLLPAAEDLTLL</sequence>
<evidence type="ECO:0000313" key="8">
    <source>
        <dbReference type="Proteomes" id="UP001412067"/>
    </source>
</evidence>
<dbReference type="EC" id="3.1.3.12" evidence="4"/>
<evidence type="ECO:0000256" key="2">
    <source>
        <dbReference type="ARBA" id="ARBA00001968"/>
    </source>
</evidence>
<comment type="similarity">
    <text evidence="4">Belongs to the trehalose phosphatase family.</text>
</comment>
<evidence type="ECO:0000256" key="5">
    <source>
        <dbReference type="SAM" id="MobiDB-lite"/>
    </source>
</evidence>
<dbReference type="Gene3D" id="3.40.50.1000">
    <property type="entry name" value="HAD superfamily/HAD-like"/>
    <property type="match status" value="1"/>
</dbReference>
<organism evidence="7 8">
    <name type="scientific">Platanthera guangdongensis</name>
    <dbReference type="NCBI Taxonomy" id="2320717"/>
    <lineage>
        <taxon>Eukaryota</taxon>
        <taxon>Viridiplantae</taxon>
        <taxon>Streptophyta</taxon>
        <taxon>Embryophyta</taxon>
        <taxon>Tracheophyta</taxon>
        <taxon>Spermatophyta</taxon>
        <taxon>Magnoliopsida</taxon>
        <taxon>Liliopsida</taxon>
        <taxon>Asparagales</taxon>
        <taxon>Orchidaceae</taxon>
        <taxon>Orchidoideae</taxon>
        <taxon>Orchideae</taxon>
        <taxon>Orchidinae</taxon>
        <taxon>Platanthera</taxon>
    </lineage>
</organism>
<comment type="pathway">
    <text evidence="4">Glycan biosynthesis; trehalose biosynthesis.</text>
</comment>
<comment type="caution">
    <text evidence="7">The sequence shown here is derived from an EMBL/GenBank/DDBJ whole genome shotgun (WGS) entry which is preliminary data.</text>
</comment>
<dbReference type="InterPro" id="IPR023214">
    <property type="entry name" value="HAD_sf"/>
</dbReference>